<dbReference type="SUPFAM" id="SSF55681">
    <property type="entry name" value="Class II aaRS and biotin synthetases"/>
    <property type="match status" value="1"/>
</dbReference>
<dbReference type="GO" id="GO:0006433">
    <property type="term" value="P:prolyl-tRNA aminoacylation"/>
    <property type="evidence" value="ECO:0007669"/>
    <property type="project" value="InterPro"/>
</dbReference>
<dbReference type="SUPFAM" id="SSF52954">
    <property type="entry name" value="Class II aaRS ABD-related"/>
    <property type="match status" value="1"/>
</dbReference>
<evidence type="ECO:0000313" key="11">
    <source>
        <dbReference type="EMBL" id="OGC57164.1"/>
    </source>
</evidence>
<evidence type="ECO:0000256" key="4">
    <source>
        <dbReference type="ARBA" id="ARBA00022741"/>
    </source>
</evidence>
<dbReference type="EC" id="6.1.1.15" evidence="1"/>
<dbReference type="InterPro" id="IPR002314">
    <property type="entry name" value="aa-tRNA-synt_IIb"/>
</dbReference>
<dbReference type="GO" id="GO:0005829">
    <property type="term" value="C:cytosol"/>
    <property type="evidence" value="ECO:0007669"/>
    <property type="project" value="TreeGrafter"/>
</dbReference>
<dbReference type="InterPro" id="IPR045864">
    <property type="entry name" value="aa-tRNA-synth_II/BPL/LPL"/>
</dbReference>
<dbReference type="GO" id="GO:0005524">
    <property type="term" value="F:ATP binding"/>
    <property type="evidence" value="ECO:0007669"/>
    <property type="project" value="UniProtKB-KW"/>
</dbReference>
<evidence type="ECO:0000256" key="9">
    <source>
        <dbReference type="ARBA" id="ARBA00047671"/>
    </source>
</evidence>
<keyword evidence="7 11" id="KW-0030">Aminoacyl-tRNA synthetase</keyword>
<evidence type="ECO:0000256" key="5">
    <source>
        <dbReference type="ARBA" id="ARBA00022840"/>
    </source>
</evidence>
<accession>A0A1F4VJ48</accession>
<gene>
    <name evidence="11" type="ORF">A3H26_02435</name>
</gene>
<evidence type="ECO:0000256" key="8">
    <source>
        <dbReference type="ARBA" id="ARBA00029731"/>
    </source>
</evidence>
<dbReference type="InterPro" id="IPR002316">
    <property type="entry name" value="Pro-tRNA-ligase_IIa"/>
</dbReference>
<sequence>MLYSKLIGKTKKQFPKDEESLNAQLLIKAGFIQKEMAGVYVFLPLGLHVLNNIINIVREEMNNIDGQEILLSALQNPEVWKKSGRWDNETLDVWFKTQLKNGSELGLGTTHEEPLANLLSERIQSYKDLPLYVYQFQTKFRNETRARSGLIRTREFIMKDLYSFNKTNEELDEFYETAKDSYVKIFERAGIGDKTFLTFASGGSFSKYSHEFQTICTAGEDTIYLDRNKKIAINKEVYTDEVIKDLGLKKEDLEEVSAVEVGNIFKQGTRFSEPLGLKFTDENGVEKPVVMGAYGIGPSRLMATIVEINHDDKGIIWPKSVSPFNAHLVSLNTQADGVYEKLNSAGIEVLFDDRENVTAGEKLSDADLIGITNRIIVSKNTGDGVELKSRDSD</sequence>
<dbReference type="PANTHER" id="PTHR42753">
    <property type="entry name" value="MITOCHONDRIAL RIBOSOME PROTEIN L39/PROLYL-TRNA LIGASE FAMILY MEMBER"/>
    <property type="match status" value="1"/>
</dbReference>
<evidence type="ECO:0000256" key="6">
    <source>
        <dbReference type="ARBA" id="ARBA00022917"/>
    </source>
</evidence>
<evidence type="ECO:0000313" key="12">
    <source>
        <dbReference type="Proteomes" id="UP000177763"/>
    </source>
</evidence>
<dbReference type="Pfam" id="PF00587">
    <property type="entry name" value="tRNA-synt_2b"/>
    <property type="match status" value="1"/>
</dbReference>
<dbReference type="Pfam" id="PF03129">
    <property type="entry name" value="HGTP_anticodon"/>
    <property type="match status" value="1"/>
</dbReference>
<organism evidence="11 12">
    <name type="scientific">candidate division WWE3 bacterium RIFCSPLOWO2_12_FULL_36_10</name>
    <dbReference type="NCBI Taxonomy" id="1802630"/>
    <lineage>
        <taxon>Bacteria</taxon>
        <taxon>Katanobacteria</taxon>
    </lineage>
</organism>
<dbReference type="AlphaFoldDB" id="A0A1F4VJ48"/>
<name>A0A1F4VJ48_UNCKA</name>
<evidence type="ECO:0000256" key="1">
    <source>
        <dbReference type="ARBA" id="ARBA00012831"/>
    </source>
</evidence>
<dbReference type="Gene3D" id="3.30.930.10">
    <property type="entry name" value="Bira Bifunctional Protein, Domain 2"/>
    <property type="match status" value="1"/>
</dbReference>
<keyword evidence="5" id="KW-0067">ATP-binding</keyword>
<dbReference type="STRING" id="1802630.A3H26_02435"/>
<reference evidence="11 12" key="1">
    <citation type="journal article" date="2016" name="Nat. Commun.">
        <title>Thousands of microbial genomes shed light on interconnected biogeochemical processes in an aquifer system.</title>
        <authorList>
            <person name="Anantharaman K."/>
            <person name="Brown C.T."/>
            <person name="Hug L.A."/>
            <person name="Sharon I."/>
            <person name="Castelle C.J."/>
            <person name="Probst A.J."/>
            <person name="Thomas B.C."/>
            <person name="Singh A."/>
            <person name="Wilkins M.J."/>
            <person name="Karaoz U."/>
            <person name="Brodie E.L."/>
            <person name="Williams K.H."/>
            <person name="Hubbard S.S."/>
            <person name="Banfield J.F."/>
        </authorList>
    </citation>
    <scope>NUCLEOTIDE SEQUENCE [LARGE SCALE GENOMIC DNA]</scope>
</reference>
<dbReference type="InterPro" id="IPR050062">
    <property type="entry name" value="Pro-tRNA_synthetase"/>
</dbReference>
<protein>
    <recommendedName>
        <fullName evidence="2">Proline--tRNA ligase</fullName>
        <ecNumber evidence="1">6.1.1.15</ecNumber>
    </recommendedName>
    <alternativeName>
        <fullName evidence="8">Prolyl-tRNA synthetase</fullName>
    </alternativeName>
</protein>
<dbReference type="InterPro" id="IPR036621">
    <property type="entry name" value="Anticodon-bd_dom_sf"/>
</dbReference>
<keyword evidence="3" id="KW-0436">Ligase</keyword>
<comment type="catalytic activity">
    <reaction evidence="9">
        <text>tRNA(Pro) + L-proline + ATP = L-prolyl-tRNA(Pro) + AMP + diphosphate</text>
        <dbReference type="Rhea" id="RHEA:14305"/>
        <dbReference type="Rhea" id="RHEA-COMP:9700"/>
        <dbReference type="Rhea" id="RHEA-COMP:9702"/>
        <dbReference type="ChEBI" id="CHEBI:30616"/>
        <dbReference type="ChEBI" id="CHEBI:33019"/>
        <dbReference type="ChEBI" id="CHEBI:60039"/>
        <dbReference type="ChEBI" id="CHEBI:78442"/>
        <dbReference type="ChEBI" id="CHEBI:78532"/>
        <dbReference type="ChEBI" id="CHEBI:456215"/>
        <dbReference type="EC" id="6.1.1.15"/>
    </reaction>
</comment>
<dbReference type="PRINTS" id="PR01046">
    <property type="entry name" value="TRNASYNTHPRO"/>
</dbReference>
<comment type="caution">
    <text evidence="11">The sequence shown here is derived from an EMBL/GenBank/DDBJ whole genome shotgun (WGS) entry which is preliminary data.</text>
</comment>
<evidence type="ECO:0000256" key="7">
    <source>
        <dbReference type="ARBA" id="ARBA00023146"/>
    </source>
</evidence>
<keyword evidence="6" id="KW-0648">Protein biosynthesis</keyword>
<dbReference type="Proteomes" id="UP000177763">
    <property type="component" value="Unassembled WGS sequence"/>
</dbReference>
<evidence type="ECO:0000256" key="2">
    <source>
        <dbReference type="ARBA" id="ARBA00019110"/>
    </source>
</evidence>
<proteinExistence type="predicted"/>
<dbReference type="InterPro" id="IPR006195">
    <property type="entry name" value="aa-tRNA-synth_II"/>
</dbReference>
<dbReference type="InterPro" id="IPR004154">
    <property type="entry name" value="Anticodon-bd"/>
</dbReference>
<dbReference type="GO" id="GO:0004827">
    <property type="term" value="F:proline-tRNA ligase activity"/>
    <property type="evidence" value="ECO:0007669"/>
    <property type="project" value="UniProtKB-EC"/>
</dbReference>
<dbReference type="PANTHER" id="PTHR42753:SF2">
    <property type="entry name" value="PROLINE--TRNA LIGASE"/>
    <property type="match status" value="1"/>
</dbReference>
<keyword evidence="4" id="KW-0547">Nucleotide-binding</keyword>
<evidence type="ECO:0000256" key="3">
    <source>
        <dbReference type="ARBA" id="ARBA00022598"/>
    </source>
</evidence>
<evidence type="ECO:0000259" key="10">
    <source>
        <dbReference type="PROSITE" id="PS50862"/>
    </source>
</evidence>
<dbReference type="Gene3D" id="3.40.50.800">
    <property type="entry name" value="Anticodon-binding domain"/>
    <property type="match status" value="1"/>
</dbReference>
<dbReference type="EMBL" id="MEVN01000020">
    <property type="protein sequence ID" value="OGC57164.1"/>
    <property type="molecule type" value="Genomic_DNA"/>
</dbReference>
<feature type="domain" description="Aminoacyl-transfer RNA synthetases class-II family profile" evidence="10">
    <location>
        <begin position="38"/>
        <end position="318"/>
    </location>
</feature>
<dbReference type="PROSITE" id="PS50862">
    <property type="entry name" value="AA_TRNA_LIGASE_II"/>
    <property type="match status" value="1"/>
</dbReference>